<feature type="compositionally biased region" description="Low complexity" evidence="1">
    <location>
        <begin position="48"/>
        <end position="68"/>
    </location>
</feature>
<accession>A0AAN6Q3R1</accession>
<dbReference type="GO" id="GO:0005773">
    <property type="term" value="C:vacuole"/>
    <property type="evidence" value="ECO:0007669"/>
    <property type="project" value="GOC"/>
</dbReference>
<feature type="compositionally biased region" description="Low complexity" evidence="1">
    <location>
        <begin position="408"/>
        <end position="419"/>
    </location>
</feature>
<gene>
    <name evidence="3" type="ORF">N658DRAFT_52139</name>
</gene>
<dbReference type="EMBL" id="MU863634">
    <property type="protein sequence ID" value="KAK4101704.1"/>
    <property type="molecule type" value="Genomic_DNA"/>
</dbReference>
<feature type="compositionally biased region" description="Polar residues" evidence="1">
    <location>
        <begin position="444"/>
        <end position="465"/>
    </location>
</feature>
<evidence type="ECO:0000256" key="1">
    <source>
        <dbReference type="SAM" id="MobiDB-lite"/>
    </source>
</evidence>
<name>A0AAN6Q3R1_9PEZI</name>
<dbReference type="PANTHER" id="PTHR28051">
    <property type="entry name" value="PROTEIN MTL1-RELATED"/>
    <property type="match status" value="1"/>
</dbReference>
<dbReference type="Pfam" id="PF08550">
    <property type="entry name" value="GATA_AreA"/>
    <property type="match status" value="1"/>
</dbReference>
<feature type="compositionally biased region" description="Low complexity" evidence="1">
    <location>
        <begin position="511"/>
        <end position="520"/>
    </location>
</feature>
<dbReference type="GO" id="GO:0007039">
    <property type="term" value="P:protein catabolic process in the vacuole"/>
    <property type="evidence" value="ECO:0007669"/>
    <property type="project" value="TreeGrafter"/>
</dbReference>
<dbReference type="Proteomes" id="UP001305647">
    <property type="component" value="Unassembled WGS sequence"/>
</dbReference>
<reference evidence="3" key="1">
    <citation type="journal article" date="2023" name="Mol. Phylogenet. Evol.">
        <title>Genome-scale phylogeny and comparative genomics of the fungal order Sordariales.</title>
        <authorList>
            <person name="Hensen N."/>
            <person name="Bonometti L."/>
            <person name="Westerberg I."/>
            <person name="Brannstrom I.O."/>
            <person name="Guillou S."/>
            <person name="Cros-Aarteil S."/>
            <person name="Calhoun S."/>
            <person name="Haridas S."/>
            <person name="Kuo A."/>
            <person name="Mondo S."/>
            <person name="Pangilinan J."/>
            <person name="Riley R."/>
            <person name="LaButti K."/>
            <person name="Andreopoulos B."/>
            <person name="Lipzen A."/>
            <person name="Chen C."/>
            <person name="Yan M."/>
            <person name="Daum C."/>
            <person name="Ng V."/>
            <person name="Clum A."/>
            <person name="Steindorff A."/>
            <person name="Ohm R.A."/>
            <person name="Martin F."/>
            <person name="Silar P."/>
            <person name="Natvig D.O."/>
            <person name="Lalanne C."/>
            <person name="Gautier V."/>
            <person name="Ament-Velasquez S.L."/>
            <person name="Kruys A."/>
            <person name="Hutchinson M.I."/>
            <person name="Powell A.J."/>
            <person name="Barry K."/>
            <person name="Miller A.N."/>
            <person name="Grigoriev I.V."/>
            <person name="Debuchy R."/>
            <person name="Gladieux P."/>
            <person name="Hiltunen Thoren M."/>
            <person name="Johannesson H."/>
        </authorList>
    </citation>
    <scope>NUCLEOTIDE SEQUENCE</scope>
    <source>
        <strain evidence="3">CBS 757.83</strain>
    </source>
</reference>
<feature type="compositionally biased region" description="Acidic residues" evidence="1">
    <location>
        <begin position="478"/>
        <end position="491"/>
    </location>
</feature>
<proteinExistence type="predicted"/>
<feature type="region of interest" description="Disordered" evidence="1">
    <location>
        <begin position="112"/>
        <end position="147"/>
    </location>
</feature>
<dbReference type="GO" id="GO:0042149">
    <property type="term" value="P:cellular response to glucose starvation"/>
    <property type="evidence" value="ECO:0007669"/>
    <property type="project" value="TreeGrafter"/>
</dbReference>
<comment type="caution">
    <text evidence="3">The sequence shown here is derived from an EMBL/GenBank/DDBJ whole genome shotgun (WGS) entry which is preliminary data.</text>
</comment>
<dbReference type="AlphaFoldDB" id="A0AAN6Q3R1"/>
<dbReference type="InterPro" id="IPR013860">
    <property type="entry name" value="AreA_GATA"/>
</dbReference>
<feature type="domain" description="Nitrogen regulatory protein areA GATA-like" evidence="2">
    <location>
        <begin position="179"/>
        <end position="206"/>
    </location>
</feature>
<feature type="compositionally biased region" description="Acidic residues" evidence="1">
    <location>
        <begin position="369"/>
        <end position="378"/>
    </location>
</feature>
<evidence type="ECO:0000313" key="4">
    <source>
        <dbReference type="Proteomes" id="UP001305647"/>
    </source>
</evidence>
<evidence type="ECO:0000259" key="2">
    <source>
        <dbReference type="Pfam" id="PF08550"/>
    </source>
</evidence>
<feature type="region of interest" description="Disordered" evidence="1">
    <location>
        <begin position="368"/>
        <end position="528"/>
    </location>
</feature>
<dbReference type="PANTHER" id="PTHR28051:SF1">
    <property type="entry name" value="PROTEIN MTL1-RELATED"/>
    <property type="match status" value="1"/>
</dbReference>
<evidence type="ECO:0000313" key="3">
    <source>
        <dbReference type="EMBL" id="KAK4101704.1"/>
    </source>
</evidence>
<reference evidence="3" key="2">
    <citation type="submission" date="2023-05" db="EMBL/GenBank/DDBJ databases">
        <authorList>
            <consortium name="Lawrence Berkeley National Laboratory"/>
            <person name="Steindorff A."/>
            <person name="Hensen N."/>
            <person name="Bonometti L."/>
            <person name="Westerberg I."/>
            <person name="Brannstrom I.O."/>
            <person name="Guillou S."/>
            <person name="Cros-Aarteil S."/>
            <person name="Calhoun S."/>
            <person name="Haridas S."/>
            <person name="Kuo A."/>
            <person name="Mondo S."/>
            <person name="Pangilinan J."/>
            <person name="Riley R."/>
            <person name="Labutti K."/>
            <person name="Andreopoulos B."/>
            <person name="Lipzen A."/>
            <person name="Chen C."/>
            <person name="Yanf M."/>
            <person name="Daum C."/>
            <person name="Ng V."/>
            <person name="Clum A."/>
            <person name="Ohm R."/>
            <person name="Martin F."/>
            <person name="Silar P."/>
            <person name="Natvig D."/>
            <person name="Lalanne C."/>
            <person name="Gautier V."/>
            <person name="Ament-Velasquez S.L."/>
            <person name="Kruys A."/>
            <person name="Hutchinson M.I."/>
            <person name="Powell A.J."/>
            <person name="Barry K."/>
            <person name="Miller A.N."/>
            <person name="Grigoriev I.V."/>
            <person name="Debuchy R."/>
            <person name="Gladieux P."/>
            <person name="Thoren M.H."/>
            <person name="Johannesson H."/>
        </authorList>
    </citation>
    <scope>NUCLEOTIDE SEQUENCE</scope>
    <source>
        <strain evidence="3">CBS 757.83</strain>
    </source>
</reference>
<feature type="compositionally biased region" description="Polar residues" evidence="1">
    <location>
        <begin position="13"/>
        <end position="47"/>
    </location>
</feature>
<keyword evidence="4" id="KW-1185">Reference proteome</keyword>
<feature type="region of interest" description="Disordered" evidence="1">
    <location>
        <begin position="1"/>
        <end position="73"/>
    </location>
</feature>
<protein>
    <recommendedName>
        <fullName evidence="2">Nitrogen regulatory protein areA GATA-like domain-containing protein</fullName>
    </recommendedName>
</protein>
<organism evidence="3 4">
    <name type="scientific">Parathielavia hyrcaniae</name>
    <dbReference type="NCBI Taxonomy" id="113614"/>
    <lineage>
        <taxon>Eukaryota</taxon>
        <taxon>Fungi</taxon>
        <taxon>Dikarya</taxon>
        <taxon>Ascomycota</taxon>
        <taxon>Pezizomycotina</taxon>
        <taxon>Sordariomycetes</taxon>
        <taxon>Sordariomycetidae</taxon>
        <taxon>Sordariales</taxon>
        <taxon>Chaetomiaceae</taxon>
        <taxon>Parathielavia</taxon>
    </lineage>
</organism>
<dbReference type="InterPro" id="IPR052292">
    <property type="entry name" value="Glucose_repression_reg"/>
</dbReference>
<sequence>MAVVLTTSEDDSYFSTSLRRSHSQPKFVTQRSGFRPSASTSRLSDFYSQPPVSSSASGISSAPSSPQATHASVDLSDLSTPASYFSLASDCHSIPATPEDITIQQYDDGSYFSHLVDRGPPASLDRSPPHEHDGSAVTSTPGSPEFQERAEDDIALRAQPSRHVDYLSHNWREEDIWSSWKLIVSRRGDYNNSARLENASWRTWMKSKNKLNTVSAETLNWLKDHDVTWLYGPLQTGASSFNHTTSSSDSARLSKSNSFVNKKPILKKRSMSEIMLQRSLSTSSLVKQAAAAVQAQQKGVLKRTFRRPGLERANTDFMTFPFSSRGVSHGGTSLFPSARSSGLVSPNSGRKHIHFNEQVSQCIAVDVKGEDDEDDEAAMESYGGDSDSDDGAIMMKQTQSKKRRPVLKKSYSSSGSESKTIAMLPSTTLKYREDTPEPTETAMKHSTSGGIRSPLLSPSSSQETLRPSKKSGKIFFAGDEDEDEDDEDEDKIDIRPGAFPAAQRGEGGSGLRRSASSASLTADPAGMRRTSSGMFMPAEELLPANPDDGLVGRMLTTVNTARDIAHVIWNVGWRGGQSL</sequence>